<gene>
    <name evidence="17" type="primary">mexA</name>
    <name evidence="17" type="ORF">PKB_0444</name>
</gene>
<feature type="chain" id="PRO_5001530004" evidence="12">
    <location>
        <begin position="23"/>
        <end position="382"/>
    </location>
</feature>
<evidence type="ECO:0000256" key="5">
    <source>
        <dbReference type="ARBA" id="ARBA00022519"/>
    </source>
</evidence>
<feature type="signal peptide" evidence="12">
    <location>
        <begin position="1"/>
        <end position="22"/>
    </location>
</feature>
<protein>
    <submittedName>
        <fullName evidence="17">Multidrug resistance protein mexA</fullName>
    </submittedName>
</protein>
<evidence type="ECO:0000313" key="18">
    <source>
        <dbReference type="Proteomes" id="UP000025241"/>
    </source>
</evidence>
<feature type="compositionally biased region" description="Low complexity" evidence="11">
    <location>
        <begin position="360"/>
        <end position="372"/>
    </location>
</feature>
<evidence type="ECO:0000256" key="11">
    <source>
        <dbReference type="SAM" id="MobiDB-lite"/>
    </source>
</evidence>
<dbReference type="GO" id="GO:0005886">
    <property type="term" value="C:plasma membrane"/>
    <property type="evidence" value="ECO:0007669"/>
    <property type="project" value="UniProtKB-SubCell"/>
</dbReference>
<dbReference type="GO" id="GO:0022857">
    <property type="term" value="F:transmembrane transporter activity"/>
    <property type="evidence" value="ECO:0007669"/>
    <property type="project" value="InterPro"/>
</dbReference>
<feature type="domain" description="Multidrug resistance protein MdtA-like beta-barrel" evidence="15">
    <location>
        <begin position="195"/>
        <end position="285"/>
    </location>
</feature>
<evidence type="ECO:0000256" key="6">
    <source>
        <dbReference type="ARBA" id="ARBA00022729"/>
    </source>
</evidence>
<evidence type="ECO:0000256" key="10">
    <source>
        <dbReference type="ARBA" id="ARBA00023288"/>
    </source>
</evidence>
<evidence type="ECO:0000259" key="15">
    <source>
        <dbReference type="Pfam" id="PF25944"/>
    </source>
</evidence>
<dbReference type="PATRIC" id="fig|1301098.3.peg.455"/>
<dbReference type="InterPro" id="IPR058194">
    <property type="entry name" value="MexA"/>
</dbReference>
<accession>A0A024HBD3</accession>
<dbReference type="Pfam" id="PF25917">
    <property type="entry name" value="BSH_RND"/>
    <property type="match status" value="1"/>
</dbReference>
<keyword evidence="7" id="KW-0175">Coiled coil</keyword>
<dbReference type="Pfam" id="PF25944">
    <property type="entry name" value="Beta-barrel_RND"/>
    <property type="match status" value="1"/>
</dbReference>
<dbReference type="eggNOG" id="COG0845">
    <property type="taxonomic scope" value="Bacteria"/>
</dbReference>
<dbReference type="Gene3D" id="2.40.50.100">
    <property type="match status" value="1"/>
</dbReference>
<dbReference type="EMBL" id="HG322950">
    <property type="protein sequence ID" value="CDF81822.1"/>
    <property type="molecule type" value="Genomic_DNA"/>
</dbReference>
<evidence type="ECO:0000256" key="2">
    <source>
        <dbReference type="ARBA" id="ARBA00009477"/>
    </source>
</evidence>
<keyword evidence="9" id="KW-0564">Palmitate</keyword>
<reference evidence="17 18" key="2">
    <citation type="submission" date="2014-05" db="EMBL/GenBank/DDBJ databases">
        <title>Genome sequence of the 3-chlorobenzoate degrading bacterium Pseudomonas knackmussii B13 shows multiple evidence for horizontal gene transfer.</title>
        <authorList>
            <person name="Miyazaki R."/>
            <person name="Bertelli C."/>
            <person name="Falquet L."/>
            <person name="Robinson-Rechavi M."/>
            <person name="Gharib W."/>
            <person name="Roy S."/>
            <person name="Van der Meer J.R."/>
        </authorList>
    </citation>
    <scope>NUCLEOTIDE SEQUENCE [LARGE SCALE GENOMIC DNA]</scope>
    <source>
        <strain evidence="17 18">B13</strain>
    </source>
</reference>
<keyword evidence="5" id="KW-0997">Cell inner membrane</keyword>
<evidence type="ECO:0000256" key="4">
    <source>
        <dbReference type="ARBA" id="ARBA00022475"/>
    </source>
</evidence>
<dbReference type="PANTHER" id="PTHR30158:SF3">
    <property type="entry name" value="MULTIDRUG EFFLUX PUMP SUBUNIT ACRA-RELATED"/>
    <property type="match status" value="1"/>
</dbReference>
<feature type="domain" description="Multidrug resistance protein MdtA-like barrel-sandwich hybrid" evidence="14">
    <location>
        <begin position="62"/>
        <end position="191"/>
    </location>
</feature>
<keyword evidence="3" id="KW-0813">Transport</keyword>
<dbReference type="FunFam" id="2.40.30.170:FF:000001">
    <property type="entry name" value="Multidrug resistance efflux transporter MdtE"/>
    <property type="match status" value="1"/>
</dbReference>
<dbReference type="InterPro" id="IPR006143">
    <property type="entry name" value="RND_pump_MFP"/>
</dbReference>
<evidence type="ECO:0000256" key="12">
    <source>
        <dbReference type="SAM" id="SignalP"/>
    </source>
</evidence>
<dbReference type="InterPro" id="IPR058627">
    <property type="entry name" value="MdtA-like_C"/>
</dbReference>
<dbReference type="Gene3D" id="1.10.287.470">
    <property type="entry name" value="Helix hairpin bin"/>
    <property type="match status" value="1"/>
</dbReference>
<proteinExistence type="inferred from homology"/>
<dbReference type="PANTHER" id="PTHR30158">
    <property type="entry name" value="ACRA/E-RELATED COMPONENT OF DRUG EFFLUX TRANSPORTER"/>
    <property type="match status" value="1"/>
</dbReference>
<dbReference type="Proteomes" id="UP000025241">
    <property type="component" value="Chromosome I"/>
</dbReference>
<keyword evidence="4" id="KW-1003">Cell membrane</keyword>
<evidence type="ECO:0000256" key="3">
    <source>
        <dbReference type="ARBA" id="ARBA00022448"/>
    </source>
</evidence>
<evidence type="ECO:0000313" key="17">
    <source>
        <dbReference type="EMBL" id="CDF81822.1"/>
    </source>
</evidence>
<feature type="domain" description="Multidrug resistance protein MdtA-like alpha-helical hairpin" evidence="13">
    <location>
        <begin position="97"/>
        <end position="158"/>
    </location>
</feature>
<evidence type="ECO:0000256" key="7">
    <source>
        <dbReference type="ARBA" id="ARBA00023054"/>
    </source>
</evidence>
<dbReference type="HOGENOM" id="CLU_018816_2_1_6"/>
<dbReference type="InterPro" id="IPR058625">
    <property type="entry name" value="MdtA-like_BSH"/>
</dbReference>
<dbReference type="GO" id="GO:0009636">
    <property type="term" value="P:response to toxic substance"/>
    <property type="evidence" value="ECO:0007669"/>
    <property type="project" value="UniProtKB-ARBA"/>
</dbReference>
<dbReference type="Gene3D" id="2.40.30.170">
    <property type="match status" value="1"/>
</dbReference>
<dbReference type="InterPro" id="IPR058626">
    <property type="entry name" value="MdtA-like_b-barrel"/>
</dbReference>
<evidence type="ECO:0000256" key="1">
    <source>
        <dbReference type="ARBA" id="ARBA00004519"/>
    </source>
</evidence>
<organism evidence="17 18">
    <name type="scientific">Pseudomonas knackmussii (strain DSM 6978 / CCUG 54928 / LMG 23759 / B13)</name>
    <dbReference type="NCBI Taxonomy" id="1301098"/>
    <lineage>
        <taxon>Bacteria</taxon>
        <taxon>Pseudomonadati</taxon>
        <taxon>Pseudomonadota</taxon>
        <taxon>Gammaproteobacteria</taxon>
        <taxon>Pseudomonadales</taxon>
        <taxon>Pseudomonadaceae</taxon>
        <taxon>Pseudomonas</taxon>
    </lineage>
</organism>
<comment type="similarity">
    <text evidence="2">Belongs to the membrane fusion protein (MFP) (TC 8.A.1) family.</text>
</comment>
<evidence type="ECO:0000259" key="13">
    <source>
        <dbReference type="Pfam" id="PF25876"/>
    </source>
</evidence>
<name>A0A024HBD3_PSEKB</name>
<dbReference type="NCBIfam" id="NF033834">
    <property type="entry name" value="RND_adapt_MexA"/>
    <property type="match status" value="1"/>
</dbReference>
<keyword evidence="8" id="KW-0472">Membrane</keyword>
<dbReference type="STRING" id="1301098.PKB_0444"/>
<comment type="subcellular location">
    <subcellularLocation>
        <location evidence="1">Cell inner membrane</location>
        <topology evidence="1">Lipid-anchor</topology>
    </subcellularLocation>
</comment>
<evidence type="ECO:0000259" key="16">
    <source>
        <dbReference type="Pfam" id="PF25967"/>
    </source>
</evidence>
<dbReference type="NCBIfam" id="TIGR01730">
    <property type="entry name" value="RND_mfp"/>
    <property type="match status" value="1"/>
</dbReference>
<dbReference type="RefSeq" id="WP_043248663.1">
    <property type="nucleotide sequence ID" value="NZ_HG322950.1"/>
</dbReference>
<dbReference type="Pfam" id="PF25876">
    <property type="entry name" value="HH_MFP_RND"/>
    <property type="match status" value="1"/>
</dbReference>
<keyword evidence="6 12" id="KW-0732">Signal</keyword>
<evidence type="ECO:0000256" key="8">
    <source>
        <dbReference type="ARBA" id="ARBA00023136"/>
    </source>
</evidence>
<keyword evidence="10" id="KW-0449">Lipoprotein</keyword>
<dbReference type="PROSITE" id="PS51257">
    <property type="entry name" value="PROKAR_LIPOPROTEIN"/>
    <property type="match status" value="1"/>
</dbReference>
<sequence>MQRTPAKSALVSALLVALATLSGCGKSEAPQQAQIPEVGIVTLQAQTVSLSTELPGRTNAYRVAEVRPQVNGIILKRLFKEGSDVKEGQQLYQIDPSTYEATFQSAQANLAATQQQAERYKLLVADEAVSKQQYADALAASLQAKAAVESAKINLRYTKVLSPISGRIGRSAVTEGALVTNGQSNAMATVQQLDPIFVDVTQPSTALLRLRRELAAGNLQKAGDNAAKVKLFLEDGSEYPLEGKLEFSEVSVDQGTGSVTLRAVFPNPKHDLLPGMFVHAQLQEGVKDQAILAPQQGVTRSLRGLPTALVLGADDKVELRELKADRTVGAYWLVTDGLKPGDRLITEGLQYVQPGVKAKPVPAKNVAPAPEAGKPAASGSQG</sequence>
<keyword evidence="18" id="KW-1185">Reference proteome</keyword>
<feature type="domain" description="Multidrug resistance protein MdtA-like C-terminal permuted SH3" evidence="16">
    <location>
        <begin position="289"/>
        <end position="351"/>
    </location>
</feature>
<dbReference type="GO" id="GO:0046677">
    <property type="term" value="P:response to antibiotic"/>
    <property type="evidence" value="ECO:0007669"/>
    <property type="project" value="TreeGrafter"/>
</dbReference>
<dbReference type="Gene3D" id="2.40.420.20">
    <property type="match status" value="1"/>
</dbReference>
<dbReference type="AlphaFoldDB" id="A0A024HBD3"/>
<dbReference type="InterPro" id="IPR058624">
    <property type="entry name" value="MdtA-like_HH"/>
</dbReference>
<dbReference type="SUPFAM" id="SSF111369">
    <property type="entry name" value="HlyD-like secretion proteins"/>
    <property type="match status" value="1"/>
</dbReference>
<dbReference type="FunFam" id="2.40.420.20:FF:000001">
    <property type="entry name" value="Efflux RND transporter periplasmic adaptor subunit"/>
    <property type="match status" value="1"/>
</dbReference>
<evidence type="ECO:0000256" key="9">
    <source>
        <dbReference type="ARBA" id="ARBA00023139"/>
    </source>
</evidence>
<dbReference type="KEGG" id="pkc:PKB_0444"/>
<reference evidence="17 18" key="1">
    <citation type="submission" date="2013-03" db="EMBL/GenBank/DDBJ databases">
        <authorList>
            <person name="Linke B."/>
        </authorList>
    </citation>
    <scope>NUCLEOTIDE SEQUENCE [LARGE SCALE GENOMIC DNA]</scope>
    <source>
        <strain evidence="17 18">B13</strain>
    </source>
</reference>
<evidence type="ECO:0000259" key="14">
    <source>
        <dbReference type="Pfam" id="PF25917"/>
    </source>
</evidence>
<dbReference type="GO" id="GO:0042908">
    <property type="term" value="P:xenobiotic transport"/>
    <property type="evidence" value="ECO:0007669"/>
    <property type="project" value="UniProtKB-ARBA"/>
</dbReference>
<dbReference type="OrthoDB" id="9800613at2"/>
<dbReference type="Pfam" id="PF25967">
    <property type="entry name" value="RND-MFP_C"/>
    <property type="match status" value="1"/>
</dbReference>
<feature type="region of interest" description="Disordered" evidence="11">
    <location>
        <begin position="360"/>
        <end position="382"/>
    </location>
</feature>